<protein>
    <submittedName>
        <fullName evidence="2">Aste57867_21077 protein</fullName>
    </submittedName>
</protein>
<dbReference type="EMBL" id="CAADRA010006983">
    <property type="protein sequence ID" value="VFT97751.1"/>
    <property type="molecule type" value="Genomic_DNA"/>
</dbReference>
<dbReference type="InterPro" id="IPR052050">
    <property type="entry name" value="SecEffector_AnkRepeat"/>
</dbReference>
<dbReference type="InterPro" id="IPR002110">
    <property type="entry name" value="Ankyrin_rpt"/>
</dbReference>
<proteinExistence type="predicted"/>
<dbReference type="AlphaFoldDB" id="A0A485LI14"/>
<dbReference type="Proteomes" id="UP000332933">
    <property type="component" value="Unassembled WGS sequence"/>
</dbReference>
<reference evidence="1" key="2">
    <citation type="submission" date="2019-06" db="EMBL/GenBank/DDBJ databases">
        <title>Genomics analysis of Aphanomyces spp. identifies a new class of oomycete effector associated with host adaptation.</title>
        <authorList>
            <person name="Gaulin E."/>
        </authorList>
    </citation>
    <scope>NUCLEOTIDE SEQUENCE</scope>
    <source>
        <strain evidence="1">CBS 578.67</strain>
    </source>
</reference>
<accession>A0A485LI14</accession>
<dbReference type="PANTHER" id="PTHR46586:SF3">
    <property type="entry name" value="ANKYRIN REPEAT-CONTAINING PROTEIN"/>
    <property type="match status" value="1"/>
</dbReference>
<dbReference type="PANTHER" id="PTHR46586">
    <property type="entry name" value="ANKYRIN REPEAT-CONTAINING PROTEIN"/>
    <property type="match status" value="1"/>
</dbReference>
<dbReference type="OrthoDB" id="63514at2759"/>
<name>A0A485LI14_9STRA</name>
<reference evidence="2 3" key="1">
    <citation type="submission" date="2019-03" db="EMBL/GenBank/DDBJ databases">
        <authorList>
            <person name="Gaulin E."/>
            <person name="Dumas B."/>
        </authorList>
    </citation>
    <scope>NUCLEOTIDE SEQUENCE [LARGE SCALE GENOMIC DNA]</scope>
    <source>
        <strain evidence="2">CBS 568.67</strain>
    </source>
</reference>
<dbReference type="Gene3D" id="1.25.40.20">
    <property type="entry name" value="Ankyrin repeat-containing domain"/>
    <property type="match status" value="2"/>
</dbReference>
<evidence type="ECO:0000313" key="1">
    <source>
        <dbReference type="EMBL" id="KAF0687106.1"/>
    </source>
</evidence>
<gene>
    <name evidence="2" type="primary">Aste57867_21077</name>
    <name evidence="1" type="ORF">As57867_021009</name>
    <name evidence="2" type="ORF">ASTE57867_21077</name>
</gene>
<dbReference type="SUPFAM" id="SSF48403">
    <property type="entry name" value="Ankyrin repeat"/>
    <property type="match status" value="1"/>
</dbReference>
<organism evidence="2 3">
    <name type="scientific">Aphanomyces stellatus</name>
    <dbReference type="NCBI Taxonomy" id="120398"/>
    <lineage>
        <taxon>Eukaryota</taxon>
        <taxon>Sar</taxon>
        <taxon>Stramenopiles</taxon>
        <taxon>Oomycota</taxon>
        <taxon>Saprolegniomycetes</taxon>
        <taxon>Saprolegniales</taxon>
        <taxon>Verrucalvaceae</taxon>
        <taxon>Aphanomyces</taxon>
    </lineage>
</organism>
<evidence type="ECO:0000313" key="3">
    <source>
        <dbReference type="Proteomes" id="UP000332933"/>
    </source>
</evidence>
<dbReference type="EMBL" id="VJMH01006957">
    <property type="protein sequence ID" value="KAF0687106.1"/>
    <property type="molecule type" value="Genomic_DNA"/>
</dbReference>
<keyword evidence="3" id="KW-1185">Reference proteome</keyword>
<dbReference type="Pfam" id="PF13637">
    <property type="entry name" value="Ank_4"/>
    <property type="match status" value="1"/>
</dbReference>
<sequence>MEVSRRNSLSQGERVMDVLSSVGLMLLVFDFQCGVYDTHHPLRRVGSHAWDLCPSSYKLLRASMLEVDVLLTPWYTLHGTSRLDTLIRSTNGFRHNVVASHCAFHGNLPALRVLLEKTNHKCTEANLVDWAACNGQLNVIEFLHASTTGTVRCTTWAMDIAATNGHLRVLQWLHANRSEGCTMSAVRGAARHGHLDVLHWLHDTFHTRELWWTSAIDVAAAHGHLAVVQWLHVLRRPSSEKAWVGAAANGHLDVLQWLHANRRAGCTTDAMDEAAANGHLDVVAWLHVNRCEGCTTAAVDGAAQRGHVDVVKYLVTHRKEGYSKASTKEAKMNGHLTVVHVLKANRQLAKQHNDCAIQ</sequence>
<dbReference type="Pfam" id="PF12796">
    <property type="entry name" value="Ank_2"/>
    <property type="match status" value="1"/>
</dbReference>
<dbReference type="InterPro" id="IPR036770">
    <property type="entry name" value="Ankyrin_rpt-contain_sf"/>
</dbReference>
<evidence type="ECO:0000313" key="2">
    <source>
        <dbReference type="EMBL" id="VFT97751.1"/>
    </source>
</evidence>